<gene>
    <name evidence="3" type="ORF">SSX86_025414</name>
</gene>
<dbReference type="Proteomes" id="UP001408789">
    <property type="component" value="Unassembled WGS sequence"/>
</dbReference>
<proteinExistence type="predicted"/>
<dbReference type="GO" id="GO:0005737">
    <property type="term" value="C:cytoplasm"/>
    <property type="evidence" value="ECO:0007669"/>
    <property type="project" value="TreeGrafter"/>
</dbReference>
<reference evidence="3 4" key="1">
    <citation type="submission" date="2024-04" db="EMBL/GenBank/DDBJ databases">
        <title>The reference genome of an endangered Asteraceae, Deinandra increscens subsp. villosa, native to the Central Coast of California.</title>
        <authorList>
            <person name="Guilliams M."/>
            <person name="Hasenstab-Lehman K."/>
            <person name="Meyer R."/>
            <person name="Mcevoy S."/>
        </authorList>
    </citation>
    <scope>NUCLEOTIDE SEQUENCE [LARGE SCALE GENOMIC DNA]</scope>
    <source>
        <tissue evidence="3">Leaf</tissue>
    </source>
</reference>
<feature type="region of interest" description="Disordered" evidence="1">
    <location>
        <begin position="1"/>
        <end position="31"/>
    </location>
</feature>
<dbReference type="PANTHER" id="PTHR31913">
    <property type="entry name" value="VACUOLAR IMPORT AND DEGRADATION PROTEIN 27"/>
    <property type="match status" value="1"/>
</dbReference>
<accession>A0AAP0CE64</accession>
<dbReference type="GO" id="GO:0005634">
    <property type="term" value="C:nucleus"/>
    <property type="evidence" value="ECO:0007669"/>
    <property type="project" value="TreeGrafter"/>
</dbReference>
<evidence type="ECO:0000259" key="2">
    <source>
        <dbReference type="Pfam" id="PF23581"/>
    </source>
</evidence>
<dbReference type="InterPro" id="IPR055559">
    <property type="entry name" value="CYPRO4_DUF7135"/>
</dbReference>
<dbReference type="InterPro" id="IPR040458">
    <property type="entry name" value="Vid27"/>
</dbReference>
<protein>
    <recommendedName>
        <fullName evidence="2">DUF7135 domain-containing protein</fullName>
    </recommendedName>
</protein>
<dbReference type="AlphaFoldDB" id="A0AAP0CE64"/>
<evidence type="ECO:0000313" key="3">
    <source>
        <dbReference type="EMBL" id="KAK9054336.1"/>
    </source>
</evidence>
<comment type="caution">
    <text evidence="3">The sequence shown here is derived from an EMBL/GenBank/DDBJ whole genome shotgun (WGS) entry which is preliminary data.</text>
</comment>
<feature type="compositionally biased region" description="Acidic residues" evidence="1">
    <location>
        <begin position="15"/>
        <end position="31"/>
    </location>
</feature>
<name>A0AAP0CE64_9ASTR</name>
<feature type="domain" description="DUF7135" evidence="2">
    <location>
        <begin position="41"/>
        <end position="172"/>
    </location>
</feature>
<dbReference type="EMBL" id="JBCNJP010000025">
    <property type="protein sequence ID" value="KAK9054336.1"/>
    <property type="molecule type" value="Genomic_DNA"/>
</dbReference>
<dbReference type="Pfam" id="PF23581">
    <property type="entry name" value="DUF7135"/>
    <property type="match status" value="1"/>
</dbReference>
<evidence type="ECO:0000256" key="1">
    <source>
        <dbReference type="SAM" id="MobiDB-lite"/>
    </source>
</evidence>
<organism evidence="3 4">
    <name type="scientific">Deinandra increscens subsp. villosa</name>
    <dbReference type="NCBI Taxonomy" id="3103831"/>
    <lineage>
        <taxon>Eukaryota</taxon>
        <taxon>Viridiplantae</taxon>
        <taxon>Streptophyta</taxon>
        <taxon>Embryophyta</taxon>
        <taxon>Tracheophyta</taxon>
        <taxon>Spermatophyta</taxon>
        <taxon>Magnoliopsida</taxon>
        <taxon>eudicotyledons</taxon>
        <taxon>Gunneridae</taxon>
        <taxon>Pentapetalae</taxon>
        <taxon>asterids</taxon>
        <taxon>campanulids</taxon>
        <taxon>Asterales</taxon>
        <taxon>Asteraceae</taxon>
        <taxon>Asteroideae</taxon>
        <taxon>Heliantheae alliance</taxon>
        <taxon>Madieae</taxon>
        <taxon>Madiinae</taxon>
        <taxon>Deinandra</taxon>
    </lineage>
</organism>
<keyword evidence="4" id="KW-1185">Reference proteome</keyword>
<dbReference type="PANTHER" id="PTHR31913:SF0">
    <property type="entry name" value="VACUOLAR IMPORT AND DEGRADATION PROTEIN 27"/>
    <property type="match status" value="1"/>
</dbReference>
<evidence type="ECO:0000313" key="4">
    <source>
        <dbReference type="Proteomes" id="UP001408789"/>
    </source>
</evidence>
<sequence length="235" mass="27355">MGAAESRQDLVISDSESEEEEQFSDEEEEDYEQFSDDEIEALKLKNAVKLYIHIGGNTAQSKWVVADKLTWFCFVKTMTNEEEDHDNEEEEVERLYWVLKVGSKVRSPVDQQLRLRPYMEQLRIDFVSNEVYALKFFSIEDFKGFIEQCEKCLFENTYGFERIDEHKAKVFGKDFVAMANPEAADDDSMWADAEDSLSKTAGFKTPREEFEDAAKRGSIKSLSAISWDEWCCFRN</sequence>